<dbReference type="NCBIfam" id="NF002022">
    <property type="entry name" value="PRK00843.1"/>
    <property type="match status" value="1"/>
</dbReference>
<gene>
    <name evidence="11" type="primary">egsA</name>
    <name evidence="15" type="ORF">BKD89_02840</name>
</gene>
<feature type="binding site" evidence="11">
    <location>
        <position position="255"/>
    </location>
    <ligand>
        <name>Zn(2+)</name>
        <dbReference type="ChEBI" id="CHEBI:29105"/>
        <note>catalytic</note>
    </ligand>
</feature>
<dbReference type="CDD" id="cd08173">
    <property type="entry name" value="Gro1PDH"/>
    <property type="match status" value="1"/>
</dbReference>
<protein>
    <recommendedName>
        <fullName evidence="11">Glycerol-1-phosphate dehydrogenase [NAD(P)+]</fullName>
        <shortName evidence="11">G1P dehydrogenase</shortName>
        <shortName evidence="11">G1PDH</shortName>
        <ecNumber evidence="11">1.1.1.261</ecNumber>
    </recommendedName>
    <alternativeName>
        <fullName evidence="11">Enantiomeric glycerophosphate synthase</fullName>
    </alternativeName>
    <alternativeName>
        <fullName evidence="11">sn-glycerol-1-phosphate dehydrogenase</fullName>
    </alternativeName>
</protein>
<keyword evidence="2 11" id="KW-0444">Lipid biosynthesis</keyword>
<evidence type="ECO:0000256" key="4">
    <source>
        <dbReference type="ARBA" id="ARBA00022833"/>
    </source>
</evidence>
<comment type="pathway">
    <text evidence="11">Membrane lipid metabolism; glycerophospholipid metabolism.</text>
</comment>
<dbReference type="GO" id="GO:0008654">
    <property type="term" value="P:phospholipid biosynthetic process"/>
    <property type="evidence" value="ECO:0007669"/>
    <property type="project" value="UniProtKB-KW"/>
</dbReference>
<evidence type="ECO:0000256" key="9">
    <source>
        <dbReference type="ARBA" id="ARBA00023209"/>
    </source>
</evidence>
<dbReference type="PANTHER" id="PTHR43616">
    <property type="entry name" value="GLYCEROL DEHYDROGENASE"/>
    <property type="match status" value="1"/>
</dbReference>
<keyword evidence="5 11" id="KW-0521">NADP</keyword>
<comment type="caution">
    <text evidence="11">Lacks conserved residue(s) required for the propagation of feature annotation.</text>
</comment>
<feature type="binding site" evidence="13">
    <location>
        <position position="127"/>
    </location>
    <ligand>
        <name>glycerol</name>
        <dbReference type="ChEBI" id="CHEBI:17754"/>
    </ligand>
</feature>
<evidence type="ECO:0000256" key="14">
    <source>
        <dbReference type="PIRSR" id="PIRSR000112-3"/>
    </source>
</evidence>
<organism evidence="15 16">
    <name type="scientific">Methanomethylophilus alvi</name>
    <dbReference type="NCBI Taxonomy" id="1291540"/>
    <lineage>
        <taxon>Archaea</taxon>
        <taxon>Methanobacteriati</taxon>
        <taxon>Thermoplasmatota</taxon>
        <taxon>Thermoplasmata</taxon>
        <taxon>Methanomassiliicoccales</taxon>
        <taxon>Methanomethylophilaceae</taxon>
        <taxon>Methanomethylophilus</taxon>
    </lineage>
</organism>
<dbReference type="EC" id="1.1.1.261" evidence="11"/>
<dbReference type="OMA" id="GVGTIMM"/>
<comment type="similarity">
    <text evidence="11">Belongs to the glycerol-1-phosphate dehydrogenase family.</text>
</comment>
<feature type="binding site" evidence="11 14">
    <location>
        <begin position="100"/>
        <end position="104"/>
    </location>
    <ligand>
        <name>NAD(+)</name>
        <dbReference type="ChEBI" id="CHEBI:57540"/>
    </ligand>
</feature>
<evidence type="ECO:0000256" key="2">
    <source>
        <dbReference type="ARBA" id="ARBA00022516"/>
    </source>
</evidence>
<dbReference type="GO" id="GO:0046872">
    <property type="term" value="F:metal ion binding"/>
    <property type="evidence" value="ECO:0007669"/>
    <property type="project" value="UniProtKB-KW"/>
</dbReference>
<evidence type="ECO:0000256" key="8">
    <source>
        <dbReference type="ARBA" id="ARBA00023098"/>
    </source>
</evidence>
<evidence type="ECO:0000256" key="7">
    <source>
        <dbReference type="ARBA" id="ARBA00023027"/>
    </source>
</evidence>
<evidence type="ECO:0000256" key="10">
    <source>
        <dbReference type="ARBA" id="ARBA00023264"/>
    </source>
</evidence>
<dbReference type="GO" id="GO:0006650">
    <property type="term" value="P:glycerophospholipid metabolic process"/>
    <property type="evidence" value="ECO:0007669"/>
    <property type="project" value="UniProtKB-UniRule"/>
</dbReference>
<keyword evidence="1 11" id="KW-0963">Cytoplasm</keyword>
<dbReference type="AlphaFoldDB" id="A0A3G3IFV4"/>
<evidence type="ECO:0000256" key="3">
    <source>
        <dbReference type="ARBA" id="ARBA00022723"/>
    </source>
</evidence>
<dbReference type="GO" id="GO:0106357">
    <property type="term" value="F:glycerol-1-phosphate dehydrogenase (NAD+) activity"/>
    <property type="evidence" value="ECO:0007669"/>
    <property type="project" value="RHEA"/>
</dbReference>
<comment type="catalytic activity">
    <reaction evidence="11">
        <text>sn-glycerol 1-phosphate + NAD(+) = dihydroxyacetone phosphate + NADH + H(+)</text>
        <dbReference type="Rhea" id="RHEA:21412"/>
        <dbReference type="ChEBI" id="CHEBI:15378"/>
        <dbReference type="ChEBI" id="CHEBI:57540"/>
        <dbReference type="ChEBI" id="CHEBI:57642"/>
        <dbReference type="ChEBI" id="CHEBI:57685"/>
        <dbReference type="ChEBI" id="CHEBI:57945"/>
        <dbReference type="EC" id="1.1.1.261"/>
    </reaction>
</comment>
<dbReference type="Gene3D" id="3.40.50.1970">
    <property type="match status" value="1"/>
</dbReference>
<dbReference type="UniPathway" id="UPA00940"/>
<dbReference type="HAMAP" id="MF_00497_A">
    <property type="entry name" value="G1P_dehydrogenase_A"/>
    <property type="match status" value="1"/>
</dbReference>
<dbReference type="PANTHER" id="PTHR43616:SF5">
    <property type="entry name" value="GLYCEROL DEHYDROGENASE 1"/>
    <property type="match status" value="1"/>
</dbReference>
<reference evidence="15 16" key="1">
    <citation type="submission" date="2016-10" db="EMBL/GenBank/DDBJ databases">
        <title>Complete genome of the TMA-utilizing, human hosted archaeon Methanomethylophilus alvus Gen. nov, sp. nov., strain Mx-05, derived from a pure culture.</title>
        <authorList>
            <person name="Brugere J.-F."/>
            <person name="Ben Hania W."/>
            <person name="Chaudhary P.P."/>
            <person name="Gaci N."/>
            <person name="Borrel G."/>
            <person name="Cao Van Tuat L."/>
            <person name="Fardeau M.-L."/>
            <person name="Harris H.M.B."/>
            <person name="O'Toole P.W."/>
            <person name="Ollivier B."/>
        </authorList>
    </citation>
    <scope>NUCLEOTIDE SEQUENCE [LARGE SCALE GENOMIC DNA]</scope>
    <source>
        <strain evidence="15 16">Mx-05</strain>
    </source>
</reference>
<evidence type="ECO:0000256" key="12">
    <source>
        <dbReference type="PIRSR" id="PIRSR000112-1"/>
    </source>
</evidence>
<proteinExistence type="inferred from homology"/>
<dbReference type="SUPFAM" id="SSF56796">
    <property type="entry name" value="Dehydroquinate synthase-like"/>
    <property type="match status" value="1"/>
</dbReference>
<name>A0A3G3IFV4_9ARCH</name>
<sequence length="354" mass="37759">MAGEFTKARTMNFPRTTVFGHNVLEQTADICRSLLFGEDGIIITGRNTYEAAGKQVEDLVSEHFNVAPVFTDGCDHDNVEKAKAAAKEMRSTFILAIGGGSKIDTAKLVSNDLGIPFVSIPTSIAHDGICSDRASMKNEEGAPLTIQACPPMAVIADTGVLVKAPYRFLASGCADVISNMTALKDWDFARKIKDEEFSTSAYTMAHYAAESLINNSTLIKPGLEESIWLVLKPVIASGVSMCIAGSSRPTSGSEHMFSHALDLLHPGKALHGEQCGVGCIMMMCLHGGDWKQIRDALKNIGAPTTAAELGLSSDDVVDALVAANKVRKDRFTILGENGLTRNAALNLARTTGVI</sequence>
<evidence type="ECO:0000256" key="11">
    <source>
        <dbReference type="HAMAP-Rule" id="MF_00497"/>
    </source>
</evidence>
<evidence type="ECO:0000256" key="6">
    <source>
        <dbReference type="ARBA" id="ARBA00023002"/>
    </source>
</evidence>
<keyword evidence="9 11" id="KW-0594">Phospholipid biosynthesis</keyword>
<evidence type="ECO:0000313" key="15">
    <source>
        <dbReference type="EMBL" id="AYQ54743.1"/>
    </source>
</evidence>
<feature type="binding site" evidence="11 14">
    <location>
        <position position="131"/>
    </location>
    <ligand>
        <name>NAD(+)</name>
        <dbReference type="ChEBI" id="CHEBI:57540"/>
    </ligand>
</feature>
<feature type="binding site" evidence="11">
    <location>
        <position position="127"/>
    </location>
    <ligand>
        <name>substrate</name>
    </ligand>
</feature>
<feature type="binding site" evidence="11">
    <location>
        <position position="175"/>
    </location>
    <ligand>
        <name>substrate</name>
    </ligand>
</feature>
<keyword evidence="7 11" id="KW-0520">NAD</keyword>
<comment type="cofactor">
    <cofactor evidence="11 12">
        <name>Zn(2+)</name>
        <dbReference type="ChEBI" id="CHEBI:29105"/>
    </cofactor>
    <text evidence="11 12">Binds 1 zinc ion per subunit.</text>
</comment>
<evidence type="ECO:0000256" key="1">
    <source>
        <dbReference type="ARBA" id="ARBA00022490"/>
    </source>
</evidence>
<feature type="binding site" evidence="12">
    <location>
        <position position="255"/>
    </location>
    <ligand>
        <name>glycerol</name>
        <dbReference type="ChEBI" id="CHEBI:17754"/>
    </ligand>
</feature>
<dbReference type="GO" id="GO:0005737">
    <property type="term" value="C:cytoplasm"/>
    <property type="evidence" value="ECO:0007669"/>
    <property type="project" value="UniProtKB-SubCell"/>
</dbReference>
<dbReference type="GeneID" id="41321370"/>
<feature type="binding site" evidence="12">
    <location>
        <position position="271"/>
    </location>
    <ligand>
        <name>glycerol</name>
        <dbReference type="ChEBI" id="CHEBI:17754"/>
    </ligand>
</feature>
<dbReference type="Gene3D" id="1.20.1090.10">
    <property type="entry name" value="Dehydroquinate synthase-like - alpha domain"/>
    <property type="match status" value="1"/>
</dbReference>
<dbReference type="RefSeq" id="WP_015504467.1">
    <property type="nucleotide sequence ID" value="NZ_CP017686.1"/>
</dbReference>
<keyword evidence="8 11" id="KW-0443">Lipid metabolism</keyword>
<keyword evidence="10 11" id="KW-1208">Phospholipid metabolism</keyword>
<dbReference type="Proteomes" id="UP000273278">
    <property type="component" value="Chromosome"/>
</dbReference>
<feature type="binding site" evidence="11">
    <location>
        <position position="259"/>
    </location>
    <ligand>
        <name>substrate</name>
    </ligand>
</feature>
<comment type="subcellular location">
    <subcellularLocation>
        <location evidence="11">Cytoplasm</location>
    </subcellularLocation>
</comment>
<dbReference type="InterPro" id="IPR016205">
    <property type="entry name" value="Glycerol_DH"/>
</dbReference>
<feature type="binding site" evidence="12">
    <location>
        <position position="175"/>
    </location>
    <ligand>
        <name>glycerol</name>
        <dbReference type="ChEBI" id="CHEBI:17754"/>
    </ligand>
</feature>
<dbReference type="GO" id="GO:0106358">
    <property type="term" value="F:glycerol-1-phosphate dehydrogenase (NADP+) activity"/>
    <property type="evidence" value="ECO:0007669"/>
    <property type="project" value="RHEA"/>
</dbReference>
<feature type="binding site" evidence="11">
    <location>
        <position position="271"/>
    </location>
    <ligand>
        <name>Zn(2+)</name>
        <dbReference type="ChEBI" id="CHEBI:29105"/>
        <note>catalytic</note>
    </ligand>
</feature>
<keyword evidence="3 11" id="KW-0479">Metal-binding</keyword>
<dbReference type="Pfam" id="PF13685">
    <property type="entry name" value="Fe-ADH_2"/>
    <property type="match status" value="1"/>
</dbReference>
<comment type="catalytic activity">
    <reaction evidence="11">
        <text>sn-glycerol 1-phosphate + NADP(+) = dihydroxyacetone phosphate + NADPH + H(+)</text>
        <dbReference type="Rhea" id="RHEA:21416"/>
        <dbReference type="ChEBI" id="CHEBI:15378"/>
        <dbReference type="ChEBI" id="CHEBI:57642"/>
        <dbReference type="ChEBI" id="CHEBI:57685"/>
        <dbReference type="ChEBI" id="CHEBI:57783"/>
        <dbReference type="ChEBI" id="CHEBI:58349"/>
        <dbReference type="EC" id="1.1.1.261"/>
    </reaction>
</comment>
<accession>A0A3G3IFV4</accession>
<dbReference type="InterPro" id="IPR023002">
    <property type="entry name" value="G1P_dehydrogenase_arc"/>
</dbReference>
<keyword evidence="4 11" id="KW-0862">Zinc</keyword>
<evidence type="ECO:0000256" key="5">
    <source>
        <dbReference type="ARBA" id="ARBA00022857"/>
    </source>
</evidence>
<comment type="function">
    <text evidence="11">Catalyzes the NAD(P)H-dependent reduction of dihydroxyacetonephosphate (DHAP or glycerone phosphate) to glycerol 1-phosphate (G1P). The G1P thus generated is used as the glycerophosphate backbone of phospholipids in the cellular membranes of Archaea.</text>
</comment>
<dbReference type="EMBL" id="CP017686">
    <property type="protein sequence ID" value="AYQ54743.1"/>
    <property type="molecule type" value="Genomic_DNA"/>
</dbReference>
<dbReference type="InterPro" id="IPR032837">
    <property type="entry name" value="G1PDH"/>
</dbReference>
<dbReference type="PIRSF" id="PIRSF000112">
    <property type="entry name" value="Glycerol_dehydrogenase"/>
    <property type="match status" value="1"/>
</dbReference>
<keyword evidence="6 11" id="KW-0560">Oxidoreductase</keyword>
<evidence type="ECO:0000256" key="13">
    <source>
        <dbReference type="PIRSR" id="PIRSR000112-2"/>
    </source>
</evidence>
<feature type="binding site" evidence="11">
    <location>
        <position position="175"/>
    </location>
    <ligand>
        <name>Zn(2+)</name>
        <dbReference type="ChEBI" id="CHEBI:29105"/>
        <note>catalytic</note>
    </ligand>
</feature>
<evidence type="ECO:0000313" key="16">
    <source>
        <dbReference type="Proteomes" id="UP000273278"/>
    </source>
</evidence>